<proteinExistence type="predicted"/>
<organism evidence="1 2">
    <name type="scientific">SAR324 cluster bacterium</name>
    <dbReference type="NCBI Taxonomy" id="2024889"/>
    <lineage>
        <taxon>Bacteria</taxon>
        <taxon>Deltaproteobacteria</taxon>
        <taxon>SAR324 cluster</taxon>
    </lineage>
</organism>
<protein>
    <recommendedName>
        <fullName evidence="3">DNA-directed DNA polymerase family A palm domain-containing protein</fullName>
    </recommendedName>
</protein>
<dbReference type="AlphaFoldDB" id="A0A7X9FTL0"/>
<dbReference type="EMBL" id="JAAZON010000472">
    <property type="protein sequence ID" value="NMC63564.1"/>
    <property type="molecule type" value="Genomic_DNA"/>
</dbReference>
<name>A0A7X9FTL0_9DELT</name>
<evidence type="ECO:0000313" key="1">
    <source>
        <dbReference type="EMBL" id="NMC63564.1"/>
    </source>
</evidence>
<sequence>KRIILTAINAKYHYKAICSLHNFVKNDKRLTKALEESGFSGKDLQTRCAKFYYNFLSYHSPIRKSIGTGIGTFLQAEDSKIASDILWYFTRQDIPVLPVHDSFIIAERHEEALRQVMQNTYKSYFGFAINVERK</sequence>
<gene>
    <name evidence="1" type="ORF">GYA55_10415</name>
</gene>
<accession>A0A7X9FTL0</accession>
<reference evidence="1 2" key="1">
    <citation type="journal article" date="2020" name="Biotechnol. Biofuels">
        <title>New insights from the biogas microbiome by comprehensive genome-resolved metagenomics of nearly 1600 species originating from multiple anaerobic digesters.</title>
        <authorList>
            <person name="Campanaro S."/>
            <person name="Treu L."/>
            <person name="Rodriguez-R L.M."/>
            <person name="Kovalovszki A."/>
            <person name="Ziels R.M."/>
            <person name="Maus I."/>
            <person name="Zhu X."/>
            <person name="Kougias P.G."/>
            <person name="Basile A."/>
            <person name="Luo G."/>
            <person name="Schluter A."/>
            <person name="Konstantinidis K.T."/>
            <person name="Angelidaki I."/>
        </authorList>
    </citation>
    <scope>NUCLEOTIDE SEQUENCE [LARGE SCALE GENOMIC DNA]</scope>
    <source>
        <strain evidence="1">AS27yjCOA_65</strain>
    </source>
</reference>
<feature type="non-terminal residue" evidence="1">
    <location>
        <position position="1"/>
    </location>
</feature>
<evidence type="ECO:0000313" key="2">
    <source>
        <dbReference type="Proteomes" id="UP000524246"/>
    </source>
</evidence>
<comment type="caution">
    <text evidence="1">The sequence shown here is derived from an EMBL/GenBank/DDBJ whole genome shotgun (WGS) entry which is preliminary data.</text>
</comment>
<evidence type="ECO:0008006" key="3">
    <source>
        <dbReference type="Google" id="ProtNLM"/>
    </source>
</evidence>
<dbReference type="Proteomes" id="UP000524246">
    <property type="component" value="Unassembled WGS sequence"/>
</dbReference>